<comment type="function">
    <text evidence="1">Histones H1 are necessary for the condensation of nucleosome chains into higher-order structures.</text>
</comment>
<dbReference type="GO" id="GO:0030261">
    <property type="term" value="P:chromosome condensation"/>
    <property type="evidence" value="ECO:0007669"/>
    <property type="project" value="TreeGrafter"/>
</dbReference>
<dbReference type="GO" id="GO:0003690">
    <property type="term" value="F:double-stranded DNA binding"/>
    <property type="evidence" value="ECO:0007669"/>
    <property type="project" value="TreeGrafter"/>
</dbReference>
<dbReference type="InterPro" id="IPR036388">
    <property type="entry name" value="WH-like_DNA-bd_sf"/>
</dbReference>
<dbReference type="InterPro" id="IPR036390">
    <property type="entry name" value="WH_DNA-bd_sf"/>
</dbReference>
<comment type="similarity">
    <text evidence="7">Belongs to the histone H1/H5 family.</text>
</comment>
<dbReference type="PhylomeDB" id="Q16G11"/>
<dbReference type="GO" id="GO:0005634">
    <property type="term" value="C:nucleus"/>
    <property type="evidence" value="ECO:0007669"/>
    <property type="project" value="UniProtKB-SubCell"/>
</dbReference>
<dbReference type="VEuPathDB" id="VectorBase:AAEL006665"/>
<proteinExistence type="inferred from homology"/>
<dbReference type="GO" id="GO:0006334">
    <property type="term" value="P:nucleosome assembly"/>
    <property type="evidence" value="ECO:0007669"/>
    <property type="project" value="InterPro"/>
</dbReference>
<dbReference type="AlphaFoldDB" id="Q16G11"/>
<dbReference type="GO" id="GO:0000786">
    <property type="term" value="C:nucleosome"/>
    <property type="evidence" value="ECO:0007669"/>
    <property type="project" value="InterPro"/>
</dbReference>
<dbReference type="InterPro" id="IPR005818">
    <property type="entry name" value="Histone_H1/H5_H15"/>
</dbReference>
<name>Q16G11_AEDAE</name>
<reference evidence="10" key="3">
    <citation type="submission" date="2012-09" db="EMBL/GenBank/DDBJ databases">
        <authorList>
            <consortium name="VectorBase"/>
        </authorList>
    </citation>
    <scope>NUCLEOTIDE SEQUENCE</scope>
    <source>
        <strain evidence="10">Liverpool</strain>
    </source>
</reference>
<accession>Q16G11</accession>
<dbReference type="PANTHER" id="PTHR11467:SF20">
    <property type="entry name" value="H15 DOMAIN-CONTAINING PROTEIN-RELATED"/>
    <property type="match status" value="1"/>
</dbReference>
<dbReference type="GO" id="GO:0045910">
    <property type="term" value="P:negative regulation of DNA recombination"/>
    <property type="evidence" value="ECO:0007669"/>
    <property type="project" value="TreeGrafter"/>
</dbReference>
<keyword evidence="4 7" id="KW-0158">Chromosome</keyword>
<dbReference type="PANTHER" id="PTHR11467">
    <property type="entry name" value="HISTONE H1"/>
    <property type="match status" value="1"/>
</dbReference>
<dbReference type="InterPro" id="IPR005819">
    <property type="entry name" value="H1/H5"/>
</dbReference>
<evidence type="ECO:0000256" key="4">
    <source>
        <dbReference type="ARBA" id="ARBA00022454"/>
    </source>
</evidence>
<dbReference type="PRINTS" id="PR00624">
    <property type="entry name" value="HISTONEH5"/>
</dbReference>
<dbReference type="PaxDb" id="7159-AAEL014560-PA"/>
<keyword evidence="6 7" id="KW-0539">Nucleus</keyword>
<dbReference type="Pfam" id="PF00538">
    <property type="entry name" value="Linker_histone"/>
    <property type="match status" value="1"/>
</dbReference>
<gene>
    <name evidence="10" type="ORF">AaeL_AAEL014560</name>
</gene>
<evidence type="ECO:0000256" key="5">
    <source>
        <dbReference type="ARBA" id="ARBA00023125"/>
    </source>
</evidence>
<dbReference type="GO" id="GO:0031492">
    <property type="term" value="F:nucleosomal DNA binding"/>
    <property type="evidence" value="ECO:0007669"/>
    <property type="project" value="TreeGrafter"/>
</dbReference>
<feature type="region of interest" description="Disordered" evidence="8">
    <location>
        <begin position="130"/>
        <end position="190"/>
    </location>
</feature>
<dbReference type="SUPFAM" id="SSF46785">
    <property type="entry name" value="Winged helix' DNA-binding domain"/>
    <property type="match status" value="1"/>
</dbReference>
<reference evidence="10" key="1">
    <citation type="submission" date="2005-10" db="EMBL/GenBank/DDBJ databases">
        <authorList>
            <person name="Loftus B.J."/>
            <person name="Nene V.M."/>
            <person name="Hannick L.I."/>
            <person name="Bidwell S."/>
            <person name="Haas B."/>
            <person name="Amedeo P."/>
            <person name="Orvis J."/>
            <person name="Wortman J.R."/>
            <person name="White O.R."/>
            <person name="Salzberg S."/>
            <person name="Shumway M."/>
            <person name="Koo H."/>
            <person name="Zhao Y."/>
            <person name="Holmes M."/>
            <person name="Miller J."/>
            <person name="Schatz M."/>
            <person name="Pop M."/>
            <person name="Pai G."/>
            <person name="Utterback T."/>
            <person name="Rogers Y.-H."/>
            <person name="Kravitz S."/>
            <person name="Fraser C.M."/>
        </authorList>
    </citation>
    <scope>NUCLEOTIDE SEQUENCE</scope>
    <source>
        <strain evidence="10">Liverpool</strain>
    </source>
</reference>
<evidence type="ECO:0000313" key="11">
    <source>
        <dbReference type="Proteomes" id="UP000682892"/>
    </source>
</evidence>
<dbReference type="PROSITE" id="PS51504">
    <property type="entry name" value="H15"/>
    <property type="match status" value="1"/>
</dbReference>
<organism evidence="10 11">
    <name type="scientific">Aedes aegypti</name>
    <name type="common">Yellowfever mosquito</name>
    <name type="synonym">Culex aegypti</name>
    <dbReference type="NCBI Taxonomy" id="7159"/>
    <lineage>
        <taxon>Eukaryota</taxon>
        <taxon>Metazoa</taxon>
        <taxon>Ecdysozoa</taxon>
        <taxon>Arthropoda</taxon>
        <taxon>Hexapoda</taxon>
        <taxon>Insecta</taxon>
        <taxon>Pterygota</taxon>
        <taxon>Neoptera</taxon>
        <taxon>Endopterygota</taxon>
        <taxon>Diptera</taxon>
        <taxon>Nematocera</taxon>
        <taxon>Culicoidea</taxon>
        <taxon>Culicidae</taxon>
        <taxon>Culicinae</taxon>
        <taxon>Aedini</taxon>
        <taxon>Aedes</taxon>
        <taxon>Stegomyia</taxon>
    </lineage>
</organism>
<reference evidence="10" key="2">
    <citation type="journal article" date="2007" name="Science">
        <title>Genome sequence of Aedes aegypti, a major arbovirus vector.</title>
        <authorList>
            <person name="Nene V."/>
            <person name="Wortman J.R."/>
            <person name="Lawson D."/>
            <person name="Haas B."/>
            <person name="Kodira C."/>
            <person name="Tu Z.J."/>
            <person name="Loftus B."/>
            <person name="Xi Z."/>
            <person name="Megy K."/>
            <person name="Grabherr M."/>
            <person name="Ren Q."/>
            <person name="Zdobnov E.M."/>
            <person name="Lobo N.F."/>
            <person name="Campbell K.S."/>
            <person name="Brown S.E."/>
            <person name="Bonaldo M.F."/>
            <person name="Zhu J."/>
            <person name="Sinkins S.P."/>
            <person name="Hogenkamp D.G."/>
            <person name="Amedeo P."/>
            <person name="Arensburger P."/>
            <person name="Atkinson P.W."/>
            <person name="Bidwell S."/>
            <person name="Biedler J."/>
            <person name="Birney E."/>
            <person name="Bruggner R.V."/>
            <person name="Costas J."/>
            <person name="Coy M.R."/>
            <person name="Crabtree J."/>
            <person name="Crawford M."/>
            <person name="Debruyn B."/>
            <person name="Decaprio D."/>
            <person name="Eiglmeier K."/>
            <person name="Eisenstadt E."/>
            <person name="El-Dorry H."/>
            <person name="Gelbart W.M."/>
            <person name="Gomes S.L."/>
            <person name="Hammond M."/>
            <person name="Hannick L.I."/>
            <person name="Hogan J.R."/>
            <person name="Holmes M.H."/>
            <person name="Jaffe D."/>
            <person name="Johnston J.S."/>
            <person name="Kennedy R.C."/>
            <person name="Koo H."/>
            <person name="Kravitz S."/>
            <person name="Kriventseva E.V."/>
            <person name="Kulp D."/>
            <person name="Labutti K."/>
            <person name="Lee E."/>
            <person name="Li S."/>
            <person name="Lovin D.D."/>
            <person name="Mao C."/>
            <person name="Mauceli E."/>
            <person name="Menck C.F."/>
            <person name="Miller J.R."/>
            <person name="Montgomery P."/>
            <person name="Mori A."/>
            <person name="Nascimento A.L."/>
            <person name="Naveira H.F."/>
            <person name="Nusbaum C."/>
            <person name="O'leary S."/>
            <person name="Orvis J."/>
            <person name="Pertea M."/>
            <person name="Quesneville H."/>
            <person name="Reidenbach K.R."/>
            <person name="Rogers Y.H."/>
            <person name="Roth C.W."/>
            <person name="Schneider J.R."/>
            <person name="Schatz M."/>
            <person name="Shumway M."/>
            <person name="Stanke M."/>
            <person name="Stinson E.O."/>
            <person name="Tubio J.M."/>
            <person name="Vanzee J.P."/>
            <person name="Verjovski-Almeida S."/>
            <person name="Werner D."/>
            <person name="White O."/>
            <person name="Wyder S."/>
            <person name="Zeng Q."/>
            <person name="Zhao Q."/>
            <person name="Zhao Y."/>
            <person name="Hill C.A."/>
            <person name="Raikhel A.S."/>
            <person name="Soares M.B."/>
            <person name="Knudson D.L."/>
            <person name="Lee N.H."/>
            <person name="Galagan J."/>
            <person name="Salzberg S.L."/>
            <person name="Paulsen I.T."/>
            <person name="Dimopoulos G."/>
            <person name="Collins F.H."/>
            <person name="Birren B."/>
            <person name="Fraser-Liggett C.M."/>
            <person name="Severson D.W."/>
        </authorList>
    </citation>
    <scope>NUCLEOTIDE SEQUENCE [LARGE SCALE GENOMIC DNA]</scope>
    <source>
        <strain evidence="10">Liverpool</strain>
    </source>
</reference>
<protein>
    <submittedName>
        <fullName evidence="10">AAEL014560-PA</fullName>
    </submittedName>
</protein>
<comment type="subcellular location">
    <subcellularLocation>
        <location evidence="3">Chromosome</location>
    </subcellularLocation>
    <subcellularLocation>
        <location evidence="2 7">Nucleus</location>
    </subcellularLocation>
</comment>
<evidence type="ECO:0000256" key="1">
    <source>
        <dbReference type="ARBA" id="ARBA00002809"/>
    </source>
</evidence>
<evidence type="ECO:0000259" key="9">
    <source>
        <dbReference type="PROSITE" id="PS51504"/>
    </source>
</evidence>
<feature type="compositionally biased region" description="Polar residues" evidence="8">
    <location>
        <begin position="178"/>
        <end position="190"/>
    </location>
</feature>
<dbReference type="SMART" id="SM00526">
    <property type="entry name" value="H15"/>
    <property type="match status" value="1"/>
</dbReference>
<evidence type="ECO:0000256" key="6">
    <source>
        <dbReference type="ARBA" id="ARBA00023242"/>
    </source>
</evidence>
<dbReference type="Gene3D" id="1.10.10.10">
    <property type="entry name" value="Winged helix-like DNA-binding domain superfamily/Winged helix DNA-binding domain"/>
    <property type="match status" value="1"/>
</dbReference>
<evidence type="ECO:0000256" key="7">
    <source>
        <dbReference type="RuleBase" id="RU003894"/>
    </source>
</evidence>
<evidence type="ECO:0000256" key="2">
    <source>
        <dbReference type="ARBA" id="ARBA00004123"/>
    </source>
</evidence>
<dbReference type="eggNOG" id="KOG4012">
    <property type="taxonomic scope" value="Eukaryota"/>
</dbReference>
<dbReference type="CDD" id="cd00073">
    <property type="entry name" value="H15"/>
    <property type="match status" value="1"/>
</dbReference>
<dbReference type="HOGENOM" id="CLU_052897_1_0_1"/>
<feature type="domain" description="H15" evidence="9">
    <location>
        <begin position="47"/>
        <end position="121"/>
    </location>
</feature>
<dbReference type="Proteomes" id="UP000682892">
    <property type="component" value="Unassembled WGS sequence"/>
</dbReference>
<sequence length="190" mass="20219">MNHSQQISQTVKMARSHTNVSAIATAVSSAKTLQKTSVSRGNGRTPKNPPVNEMVKSALKALKNRKGSSLYAIKRYIGANYECNVAKLSPFIRKALKAGIEKGTLIRTTGIGASGSFKLVSAQAMAEMQPTTATGEQRKVSGLKSSKEQKLGTEYRNGVSKQTATVPLRIAAKRSRTAGATTSVNVPVKD</sequence>
<dbReference type="STRING" id="7159.Q16G11"/>
<keyword evidence="5 7" id="KW-0238">DNA-binding</keyword>
<dbReference type="GO" id="GO:0030527">
    <property type="term" value="F:structural constituent of chromatin"/>
    <property type="evidence" value="ECO:0007669"/>
    <property type="project" value="InterPro"/>
</dbReference>
<dbReference type="EMBL" id="CH478349">
    <property type="protein sequence ID" value="EAT33177.1"/>
    <property type="molecule type" value="Genomic_DNA"/>
</dbReference>
<evidence type="ECO:0000256" key="8">
    <source>
        <dbReference type="SAM" id="MobiDB-lite"/>
    </source>
</evidence>
<dbReference type="FunFam" id="1.10.10.10:FF:000140">
    <property type="entry name" value="Histone H1.0"/>
    <property type="match status" value="1"/>
</dbReference>
<evidence type="ECO:0000313" key="10">
    <source>
        <dbReference type="EMBL" id="EAT33177.1"/>
    </source>
</evidence>
<evidence type="ECO:0000256" key="3">
    <source>
        <dbReference type="ARBA" id="ARBA00004286"/>
    </source>
</evidence>